<comment type="caution">
    <text evidence="2">The sequence shown here is derived from an EMBL/GenBank/DDBJ whole genome shotgun (WGS) entry which is preliminary data.</text>
</comment>
<reference evidence="2" key="1">
    <citation type="submission" date="2019-08" db="EMBL/GenBank/DDBJ databases">
        <authorList>
            <person name="Kucharzyk K."/>
            <person name="Murdoch R.W."/>
            <person name="Higgins S."/>
            <person name="Loffler F."/>
        </authorList>
    </citation>
    <scope>NUCLEOTIDE SEQUENCE</scope>
</reference>
<proteinExistence type="predicted"/>
<name>A0A645J1Y9_9ZZZZ</name>
<evidence type="ECO:0000256" key="1">
    <source>
        <dbReference type="SAM" id="MobiDB-lite"/>
    </source>
</evidence>
<accession>A0A645J1Y9</accession>
<organism evidence="2">
    <name type="scientific">bioreactor metagenome</name>
    <dbReference type="NCBI Taxonomy" id="1076179"/>
    <lineage>
        <taxon>unclassified sequences</taxon>
        <taxon>metagenomes</taxon>
        <taxon>ecological metagenomes</taxon>
    </lineage>
</organism>
<dbReference type="AlphaFoldDB" id="A0A645J1Y9"/>
<feature type="region of interest" description="Disordered" evidence="1">
    <location>
        <begin position="118"/>
        <end position="139"/>
    </location>
</feature>
<dbReference type="EMBL" id="VSSQ01120602">
    <property type="protein sequence ID" value="MPN53463.1"/>
    <property type="molecule type" value="Genomic_DNA"/>
</dbReference>
<gene>
    <name evidence="2" type="ORF">SDC9_201127</name>
</gene>
<evidence type="ECO:0000313" key="2">
    <source>
        <dbReference type="EMBL" id="MPN53463.1"/>
    </source>
</evidence>
<sequence>MIVIVSVAGFVVRSGSVSLLKTFSAAVVSSFIMIFKSLLATGASLTAVTVTLKLAVLKVSYLPSSSLTVSVIVEVPFQRPAGVIVTLRSPLPKFATTILLSGIKTRFVLETVTVKPDQSSSTSETVKDSGLNAVASGPV</sequence>
<protein>
    <submittedName>
        <fullName evidence="2">Uncharacterized protein</fullName>
    </submittedName>
</protein>